<reference evidence="3 5" key="2">
    <citation type="submission" date="2015-07" db="EMBL/GenBank/DDBJ databases">
        <title>Whole genome sequence of Ardenticatena maritima DSM 23922.</title>
        <authorList>
            <person name="Hemp J."/>
            <person name="Ward L.M."/>
            <person name="Pace L.A."/>
            <person name="Fischer W.W."/>
        </authorList>
    </citation>
    <scope>NUCLEOTIDE SEQUENCE [LARGE SCALE GENOMIC DNA]</scope>
    <source>
        <strain evidence="3 5">110S</strain>
    </source>
</reference>
<dbReference type="Proteomes" id="UP000050502">
    <property type="component" value="Unassembled WGS sequence"/>
</dbReference>
<dbReference type="Gene3D" id="3.60.20.10">
    <property type="entry name" value="Glutamine Phosphoribosylpyrophosphate, subunit 1, domain 1"/>
    <property type="match status" value="1"/>
</dbReference>
<dbReference type="InterPro" id="IPR010430">
    <property type="entry name" value="DUF1028"/>
</dbReference>
<evidence type="ECO:0000313" key="2">
    <source>
        <dbReference type="EMBL" id="GAP63743.1"/>
    </source>
</evidence>
<dbReference type="RefSeq" id="WP_054493541.1">
    <property type="nucleotide sequence ID" value="NZ_BBZA01000184.1"/>
</dbReference>
<reference evidence="2 4" key="1">
    <citation type="journal article" date="2015" name="Genome Announc.">
        <title>Draft Genome Sequence of a Heterotrophic Facultative Anaerobic Thermophilic Bacterium, Ardenticatena maritima Strain 110ST.</title>
        <authorList>
            <person name="Kawaichi S."/>
            <person name="Yoshida T."/>
            <person name="Sako Y."/>
            <person name="Nakamura R."/>
        </authorList>
    </citation>
    <scope>NUCLEOTIDE SEQUENCE [LARGE SCALE GENOMIC DNA]</scope>
    <source>
        <strain evidence="2 4">110S</strain>
    </source>
</reference>
<dbReference type="EMBL" id="BBZA01000184">
    <property type="protein sequence ID" value="GAP63743.1"/>
    <property type="molecule type" value="Genomic_DNA"/>
</dbReference>
<dbReference type="Pfam" id="PF06267">
    <property type="entry name" value="DUF1028"/>
    <property type="match status" value="1"/>
</dbReference>
<dbReference type="Proteomes" id="UP000037784">
    <property type="component" value="Unassembled WGS sequence"/>
</dbReference>
<name>A0A0M8K835_9CHLR</name>
<dbReference type="InterPro" id="IPR014927">
    <property type="entry name" value="PG-bd_2"/>
</dbReference>
<sequence length="291" mass="31946">MPILSTFSIVAYDPETQSWGVAVQSKFLAAGAVVPYAEAGAGAVATQSYANLRYGPLGLHMMRLGMSAEETIAALTAGDPGRAKRQVGVVDREGRAAAFTGDECYPWAGHRVGDHFACQGNILAGPQVVDAMFETFRDSRSEFPLRLIEALAAGQAMGGDRRGQQAAGLLVVRAGAGYGGFNDVAVDLRVDDHERPIDRLRELYDLHTLYFGESPESEQEPLTEDLIRELVRIAQRAGHYTGEVVGTLTREVREALDALMGTENLEMRWHPDERRIDRPALAFLRKRFKQE</sequence>
<accession>A0A0M8K835</accession>
<reference evidence="4" key="3">
    <citation type="submission" date="2015-08" db="EMBL/GenBank/DDBJ databases">
        <title>Draft Genome Sequence of a Heterotrophic Facultative Anaerobic Bacterium Ardenticatena maritima Strain 110S.</title>
        <authorList>
            <person name="Kawaichi S."/>
            <person name="Yoshida T."/>
            <person name="Sako Y."/>
            <person name="Nakamura R."/>
        </authorList>
    </citation>
    <scope>NUCLEOTIDE SEQUENCE [LARGE SCALE GENOMIC DNA]</scope>
    <source>
        <strain evidence="4">110S</strain>
    </source>
</reference>
<dbReference type="PANTHER" id="PTHR39328">
    <property type="entry name" value="BLL2871 PROTEIN"/>
    <property type="match status" value="1"/>
</dbReference>
<dbReference type="STRING" id="872965.SE16_02470"/>
<evidence type="ECO:0000259" key="1">
    <source>
        <dbReference type="Pfam" id="PF08823"/>
    </source>
</evidence>
<proteinExistence type="predicted"/>
<dbReference type="Pfam" id="PF08823">
    <property type="entry name" value="PG_binding_2"/>
    <property type="match status" value="1"/>
</dbReference>
<feature type="domain" description="Putative peptidoglycan binding" evidence="1">
    <location>
        <begin position="210"/>
        <end position="284"/>
    </location>
</feature>
<evidence type="ECO:0000313" key="4">
    <source>
        <dbReference type="Proteomes" id="UP000037784"/>
    </source>
</evidence>
<evidence type="ECO:0000313" key="5">
    <source>
        <dbReference type="Proteomes" id="UP000050502"/>
    </source>
</evidence>
<dbReference type="PATRIC" id="fig|872965.6.peg.442"/>
<gene>
    <name evidence="2" type="ORF">ARMA_2166</name>
    <name evidence="3" type="ORF">SE16_02470</name>
</gene>
<protein>
    <recommendedName>
        <fullName evidence="1">Putative peptidoglycan binding domain-containing protein</fullName>
    </recommendedName>
</protein>
<keyword evidence="4" id="KW-1185">Reference proteome</keyword>
<evidence type="ECO:0000313" key="3">
    <source>
        <dbReference type="EMBL" id="KPL89345.1"/>
    </source>
</evidence>
<dbReference type="AlphaFoldDB" id="A0A0M8K835"/>
<dbReference type="PANTHER" id="PTHR39328:SF1">
    <property type="entry name" value="BLL2871 PROTEIN"/>
    <property type="match status" value="1"/>
</dbReference>
<dbReference type="InterPro" id="IPR029055">
    <property type="entry name" value="Ntn_hydrolases_N"/>
</dbReference>
<dbReference type="EMBL" id="LGKN01000003">
    <property type="protein sequence ID" value="KPL89345.1"/>
    <property type="molecule type" value="Genomic_DNA"/>
</dbReference>
<organism evidence="2 4">
    <name type="scientific">Ardenticatena maritima</name>
    <dbReference type="NCBI Taxonomy" id="872965"/>
    <lineage>
        <taxon>Bacteria</taxon>
        <taxon>Bacillati</taxon>
        <taxon>Chloroflexota</taxon>
        <taxon>Ardenticatenia</taxon>
        <taxon>Ardenticatenales</taxon>
        <taxon>Ardenticatenaceae</taxon>
        <taxon>Ardenticatena</taxon>
    </lineage>
</organism>
<dbReference type="OrthoDB" id="9790012at2"/>
<dbReference type="SUPFAM" id="SSF56235">
    <property type="entry name" value="N-terminal nucleophile aminohydrolases (Ntn hydrolases)"/>
    <property type="match status" value="1"/>
</dbReference>
<dbReference type="InParanoid" id="A0A0M8K835"/>
<comment type="caution">
    <text evidence="2">The sequence shown here is derived from an EMBL/GenBank/DDBJ whole genome shotgun (WGS) entry which is preliminary data.</text>
</comment>